<evidence type="ECO:0000313" key="1">
    <source>
        <dbReference type="EMBL" id="GBN09326.1"/>
    </source>
</evidence>
<dbReference type="AlphaFoldDB" id="A0A4Y2L6V3"/>
<dbReference type="OrthoDB" id="10063284at2759"/>
<sequence>MLRKRSKAEKQLKLCCLQCVISRFRAFCVYGIMSLKKSTTILRINSEKFVIEMRSLKVFLKDKRNDLVEEELQFSKDTCEEMDIPRVKIRTVRRQKMMPREKTAD</sequence>
<accession>A0A4Y2L6V3</accession>
<reference evidence="1 2" key="1">
    <citation type="journal article" date="2019" name="Sci. Rep.">
        <title>Orb-weaving spider Araneus ventricosus genome elucidates the spidroin gene catalogue.</title>
        <authorList>
            <person name="Kono N."/>
            <person name="Nakamura H."/>
            <person name="Ohtoshi R."/>
            <person name="Moran D.A.P."/>
            <person name="Shinohara A."/>
            <person name="Yoshida Y."/>
            <person name="Fujiwara M."/>
            <person name="Mori M."/>
            <person name="Tomita M."/>
            <person name="Arakawa K."/>
        </authorList>
    </citation>
    <scope>NUCLEOTIDE SEQUENCE [LARGE SCALE GENOMIC DNA]</scope>
</reference>
<organism evidence="1 2">
    <name type="scientific">Araneus ventricosus</name>
    <name type="common">Orbweaver spider</name>
    <name type="synonym">Epeira ventricosa</name>
    <dbReference type="NCBI Taxonomy" id="182803"/>
    <lineage>
        <taxon>Eukaryota</taxon>
        <taxon>Metazoa</taxon>
        <taxon>Ecdysozoa</taxon>
        <taxon>Arthropoda</taxon>
        <taxon>Chelicerata</taxon>
        <taxon>Arachnida</taxon>
        <taxon>Araneae</taxon>
        <taxon>Araneomorphae</taxon>
        <taxon>Entelegynae</taxon>
        <taxon>Araneoidea</taxon>
        <taxon>Araneidae</taxon>
        <taxon>Araneus</taxon>
    </lineage>
</organism>
<evidence type="ECO:0000313" key="2">
    <source>
        <dbReference type="Proteomes" id="UP000499080"/>
    </source>
</evidence>
<dbReference type="EMBL" id="BGPR01005344">
    <property type="protein sequence ID" value="GBN09326.1"/>
    <property type="molecule type" value="Genomic_DNA"/>
</dbReference>
<name>A0A4Y2L6V3_ARAVE</name>
<gene>
    <name evidence="1" type="ORF">AVEN_88040_1</name>
</gene>
<comment type="caution">
    <text evidence="1">The sequence shown here is derived from an EMBL/GenBank/DDBJ whole genome shotgun (WGS) entry which is preliminary data.</text>
</comment>
<keyword evidence="2" id="KW-1185">Reference proteome</keyword>
<dbReference type="Proteomes" id="UP000499080">
    <property type="component" value="Unassembled WGS sequence"/>
</dbReference>
<proteinExistence type="predicted"/>
<protein>
    <submittedName>
        <fullName evidence="1">Uncharacterized protein</fullName>
    </submittedName>
</protein>